<comment type="caution">
    <text evidence="4">The sequence shown here is derived from an EMBL/GenBank/DDBJ whole genome shotgun (WGS) entry which is preliminary data.</text>
</comment>
<accession>A0A6A0B533</accession>
<feature type="coiled-coil region" evidence="2">
    <location>
        <begin position="6"/>
        <end position="33"/>
    </location>
</feature>
<keyword evidence="5" id="KW-1185">Reference proteome</keyword>
<dbReference type="SMART" id="SM00698">
    <property type="entry name" value="MORN"/>
    <property type="match status" value="1"/>
</dbReference>
<proteinExistence type="predicted"/>
<evidence type="ECO:0000313" key="5">
    <source>
        <dbReference type="Proteomes" id="UP000475928"/>
    </source>
</evidence>
<evidence type="ECO:0000256" key="1">
    <source>
        <dbReference type="ARBA" id="ARBA00022737"/>
    </source>
</evidence>
<keyword evidence="3" id="KW-0812">Transmembrane</keyword>
<dbReference type="AlphaFoldDB" id="A0A6A0B533"/>
<evidence type="ECO:0000256" key="2">
    <source>
        <dbReference type="SAM" id="Coils"/>
    </source>
</evidence>
<sequence length="255" mass="28141">MADKVTQTFKEKLAELEEKRRSEQEKLSQFDLENPEFQDHLASGVMDFVADSDVTLKSSDQSKPAEKQANKRTKNQIKPMTLAIFVSLFVIILARLYALDYIGLKKEVTQKSLDNSFTYKGGLAQGNFSGAATITDKKGNTLKGTFKAGKLAGNALYTQNGGYVVKQKNDQSSVISLADKTVVTLDKDKYSTKAQNFSYTGTWRFAGSWQGQMTFANQASYMGAWKNGLPDGQGTYTTIDGTPIKATFKFGVPKQ</sequence>
<feature type="transmembrane region" description="Helical" evidence="3">
    <location>
        <begin position="80"/>
        <end position="98"/>
    </location>
</feature>
<dbReference type="Proteomes" id="UP000475928">
    <property type="component" value="Unassembled WGS sequence"/>
</dbReference>
<name>A0A6A0B533_9LACT</name>
<keyword evidence="3" id="KW-1133">Transmembrane helix</keyword>
<keyword evidence="1" id="KW-0677">Repeat</keyword>
<dbReference type="Pfam" id="PF02493">
    <property type="entry name" value="MORN"/>
    <property type="match status" value="1"/>
</dbReference>
<protein>
    <recommendedName>
        <fullName evidence="6">MORN repeat protein</fullName>
    </recommendedName>
</protein>
<dbReference type="PANTHER" id="PTHR23084:SF263">
    <property type="entry name" value="MORN REPEAT-CONTAINING PROTEIN 1"/>
    <property type="match status" value="1"/>
</dbReference>
<keyword evidence="3" id="KW-0472">Membrane</keyword>
<dbReference type="PANTHER" id="PTHR23084">
    <property type="entry name" value="PHOSPHATIDYLINOSITOL-4-PHOSPHATE 5-KINASE RELATED"/>
    <property type="match status" value="1"/>
</dbReference>
<gene>
    <name evidence="4" type="ORF">Hs20B_09070</name>
</gene>
<dbReference type="SUPFAM" id="SSF82185">
    <property type="entry name" value="Histone H3 K4-specific methyltransferase SET7/9 N-terminal domain"/>
    <property type="match status" value="1"/>
</dbReference>
<keyword evidence="2" id="KW-0175">Coiled coil</keyword>
<dbReference type="Gene3D" id="2.20.110.10">
    <property type="entry name" value="Histone H3 K4-specific methyltransferase SET7/9 N-terminal domain"/>
    <property type="match status" value="1"/>
</dbReference>
<dbReference type="EMBL" id="BLLH01000003">
    <property type="protein sequence ID" value="GFH40509.1"/>
    <property type="molecule type" value="Genomic_DNA"/>
</dbReference>
<evidence type="ECO:0000256" key="3">
    <source>
        <dbReference type="SAM" id="Phobius"/>
    </source>
</evidence>
<organism evidence="4 5">
    <name type="scientific">Pseudolactococcus insecticola</name>
    <dbReference type="NCBI Taxonomy" id="2709158"/>
    <lineage>
        <taxon>Bacteria</taxon>
        <taxon>Bacillati</taxon>
        <taxon>Bacillota</taxon>
        <taxon>Bacilli</taxon>
        <taxon>Lactobacillales</taxon>
        <taxon>Streptococcaceae</taxon>
        <taxon>Pseudolactococcus</taxon>
    </lineage>
</organism>
<dbReference type="InterPro" id="IPR003409">
    <property type="entry name" value="MORN"/>
</dbReference>
<evidence type="ECO:0000313" key="4">
    <source>
        <dbReference type="EMBL" id="GFH40509.1"/>
    </source>
</evidence>
<dbReference type="RefSeq" id="WP_172356094.1">
    <property type="nucleotide sequence ID" value="NZ_BLLH01000003.1"/>
</dbReference>
<reference evidence="4 5" key="1">
    <citation type="submission" date="2020-02" db="EMBL/GenBank/DDBJ databases">
        <title>Draft genome sequence of Lactococcus sp. Hs20B0-1.</title>
        <authorList>
            <person name="Noda S."/>
            <person name="Yuki M."/>
            <person name="Ohkuma M."/>
        </authorList>
    </citation>
    <scope>NUCLEOTIDE SEQUENCE [LARGE SCALE GENOMIC DNA]</scope>
    <source>
        <strain evidence="4 5">Hs20B0-1</strain>
    </source>
</reference>
<evidence type="ECO:0008006" key="6">
    <source>
        <dbReference type="Google" id="ProtNLM"/>
    </source>
</evidence>